<organism evidence="4 5">
    <name type="scientific">Aspergillus glaucus CBS 516.65</name>
    <dbReference type="NCBI Taxonomy" id="1160497"/>
    <lineage>
        <taxon>Eukaryota</taxon>
        <taxon>Fungi</taxon>
        <taxon>Dikarya</taxon>
        <taxon>Ascomycota</taxon>
        <taxon>Pezizomycotina</taxon>
        <taxon>Eurotiomycetes</taxon>
        <taxon>Eurotiomycetidae</taxon>
        <taxon>Eurotiales</taxon>
        <taxon>Aspergillaceae</taxon>
        <taxon>Aspergillus</taxon>
        <taxon>Aspergillus subgen. Aspergillus</taxon>
    </lineage>
</organism>
<dbReference type="SUPFAM" id="SSF51197">
    <property type="entry name" value="Clavaminate synthase-like"/>
    <property type="match status" value="1"/>
</dbReference>
<dbReference type="AlphaFoldDB" id="A0A1L9VC11"/>
<keyword evidence="5" id="KW-1185">Reference proteome</keyword>
<proteinExistence type="inferred from homology"/>
<dbReference type="PANTHER" id="PTHR47990">
    <property type="entry name" value="2-OXOGLUTARATE (2OG) AND FE(II)-DEPENDENT OXYGENASE SUPERFAMILY PROTEIN-RELATED"/>
    <property type="match status" value="1"/>
</dbReference>
<dbReference type="Proteomes" id="UP000184300">
    <property type="component" value="Unassembled WGS sequence"/>
</dbReference>
<dbReference type="EMBL" id="KV878906">
    <property type="protein sequence ID" value="OJJ81415.1"/>
    <property type="molecule type" value="Genomic_DNA"/>
</dbReference>
<dbReference type="GO" id="GO:0044283">
    <property type="term" value="P:small molecule biosynthetic process"/>
    <property type="evidence" value="ECO:0007669"/>
    <property type="project" value="UniProtKB-ARBA"/>
</dbReference>
<dbReference type="FunFam" id="2.60.120.330:FF:000030">
    <property type="entry name" value="Thymine dioxygenase"/>
    <property type="match status" value="1"/>
</dbReference>
<dbReference type="PRINTS" id="PR00682">
    <property type="entry name" value="IPNSYNTHASE"/>
</dbReference>
<keyword evidence="2" id="KW-0479">Metal-binding</keyword>
<feature type="domain" description="Fe2OG dioxygenase" evidence="3">
    <location>
        <begin position="203"/>
        <end position="318"/>
    </location>
</feature>
<dbReference type="Pfam" id="PF03171">
    <property type="entry name" value="2OG-FeII_Oxy"/>
    <property type="match status" value="1"/>
</dbReference>
<keyword evidence="2" id="KW-0408">Iron</keyword>
<dbReference type="InterPro" id="IPR027443">
    <property type="entry name" value="IPNS-like_sf"/>
</dbReference>
<dbReference type="PROSITE" id="PS51471">
    <property type="entry name" value="FE2OG_OXY"/>
    <property type="match status" value="1"/>
</dbReference>
<dbReference type="InterPro" id="IPR026992">
    <property type="entry name" value="DIOX_N"/>
</dbReference>
<dbReference type="GO" id="GO:0046872">
    <property type="term" value="F:metal ion binding"/>
    <property type="evidence" value="ECO:0007669"/>
    <property type="project" value="UniProtKB-KW"/>
</dbReference>
<evidence type="ECO:0000313" key="4">
    <source>
        <dbReference type="EMBL" id="OJJ81415.1"/>
    </source>
</evidence>
<dbReference type="Pfam" id="PF14226">
    <property type="entry name" value="DIOX_N"/>
    <property type="match status" value="1"/>
</dbReference>
<evidence type="ECO:0000256" key="1">
    <source>
        <dbReference type="ARBA" id="ARBA00008056"/>
    </source>
</evidence>
<dbReference type="OrthoDB" id="288590at2759"/>
<keyword evidence="2" id="KW-0560">Oxidoreductase</keyword>
<comment type="similarity">
    <text evidence="1 2">Belongs to the iron/ascorbate-dependent oxidoreductase family.</text>
</comment>
<dbReference type="GO" id="GO:0016491">
    <property type="term" value="F:oxidoreductase activity"/>
    <property type="evidence" value="ECO:0007669"/>
    <property type="project" value="UniProtKB-KW"/>
</dbReference>
<reference evidence="5" key="1">
    <citation type="journal article" date="2017" name="Genome Biol.">
        <title>Comparative genomics reveals high biological diversity and specific adaptations in the industrially and medically important fungal genus Aspergillus.</title>
        <authorList>
            <person name="de Vries R.P."/>
            <person name="Riley R."/>
            <person name="Wiebenga A."/>
            <person name="Aguilar-Osorio G."/>
            <person name="Amillis S."/>
            <person name="Uchima C.A."/>
            <person name="Anderluh G."/>
            <person name="Asadollahi M."/>
            <person name="Askin M."/>
            <person name="Barry K."/>
            <person name="Battaglia E."/>
            <person name="Bayram O."/>
            <person name="Benocci T."/>
            <person name="Braus-Stromeyer S.A."/>
            <person name="Caldana C."/>
            <person name="Canovas D."/>
            <person name="Cerqueira G.C."/>
            <person name="Chen F."/>
            <person name="Chen W."/>
            <person name="Choi C."/>
            <person name="Clum A."/>
            <person name="Dos Santos R.A."/>
            <person name="Damasio A.R."/>
            <person name="Diallinas G."/>
            <person name="Emri T."/>
            <person name="Fekete E."/>
            <person name="Flipphi M."/>
            <person name="Freyberg S."/>
            <person name="Gallo A."/>
            <person name="Gournas C."/>
            <person name="Habgood R."/>
            <person name="Hainaut M."/>
            <person name="Harispe M.L."/>
            <person name="Henrissat B."/>
            <person name="Hilden K.S."/>
            <person name="Hope R."/>
            <person name="Hossain A."/>
            <person name="Karabika E."/>
            <person name="Karaffa L."/>
            <person name="Karanyi Z."/>
            <person name="Krasevec N."/>
            <person name="Kuo A."/>
            <person name="Kusch H."/>
            <person name="LaButti K."/>
            <person name="Lagendijk E.L."/>
            <person name="Lapidus A."/>
            <person name="Levasseur A."/>
            <person name="Lindquist E."/>
            <person name="Lipzen A."/>
            <person name="Logrieco A.F."/>
            <person name="MacCabe A."/>
            <person name="Maekelae M.R."/>
            <person name="Malavazi I."/>
            <person name="Melin P."/>
            <person name="Meyer V."/>
            <person name="Mielnichuk N."/>
            <person name="Miskei M."/>
            <person name="Molnar A.P."/>
            <person name="Mule G."/>
            <person name="Ngan C.Y."/>
            <person name="Orejas M."/>
            <person name="Orosz E."/>
            <person name="Ouedraogo J.P."/>
            <person name="Overkamp K.M."/>
            <person name="Park H.-S."/>
            <person name="Perrone G."/>
            <person name="Piumi F."/>
            <person name="Punt P.J."/>
            <person name="Ram A.F."/>
            <person name="Ramon A."/>
            <person name="Rauscher S."/>
            <person name="Record E."/>
            <person name="Riano-Pachon D.M."/>
            <person name="Robert V."/>
            <person name="Roehrig J."/>
            <person name="Ruller R."/>
            <person name="Salamov A."/>
            <person name="Salih N.S."/>
            <person name="Samson R.A."/>
            <person name="Sandor E."/>
            <person name="Sanguinetti M."/>
            <person name="Schuetze T."/>
            <person name="Sepcic K."/>
            <person name="Shelest E."/>
            <person name="Sherlock G."/>
            <person name="Sophianopoulou V."/>
            <person name="Squina F.M."/>
            <person name="Sun H."/>
            <person name="Susca A."/>
            <person name="Todd R.B."/>
            <person name="Tsang A."/>
            <person name="Unkles S.E."/>
            <person name="van de Wiele N."/>
            <person name="van Rossen-Uffink D."/>
            <person name="Oliveira J.V."/>
            <person name="Vesth T.C."/>
            <person name="Visser J."/>
            <person name="Yu J.-H."/>
            <person name="Zhou M."/>
            <person name="Andersen M.R."/>
            <person name="Archer D.B."/>
            <person name="Baker S.E."/>
            <person name="Benoit I."/>
            <person name="Brakhage A.A."/>
            <person name="Braus G.H."/>
            <person name="Fischer R."/>
            <person name="Frisvad J.C."/>
            <person name="Goldman G.H."/>
            <person name="Houbraken J."/>
            <person name="Oakley B."/>
            <person name="Pocsi I."/>
            <person name="Scazzocchio C."/>
            <person name="Seiboth B."/>
            <person name="vanKuyk P.A."/>
            <person name="Wortman J."/>
            <person name="Dyer P.S."/>
            <person name="Grigoriev I.V."/>
        </authorList>
    </citation>
    <scope>NUCLEOTIDE SEQUENCE [LARGE SCALE GENOMIC DNA]</scope>
    <source>
        <strain evidence="5">CBS 516.65</strain>
    </source>
</reference>
<dbReference type="Gene3D" id="2.60.120.330">
    <property type="entry name" value="B-lactam Antibiotic, Isopenicillin N Synthase, Chain"/>
    <property type="match status" value="1"/>
</dbReference>
<name>A0A1L9VC11_ASPGL</name>
<dbReference type="VEuPathDB" id="FungiDB:ASPGLDRAFT_670987"/>
<sequence length="356" mass="39167">MGVDIDDEWHACVTYNSPASTVVDMDDIQIPIIDFAPFLSGTPAEKHSVALSVTDAFKNSGFLYLKNHGIPPSVVSDVFASSARFFARPQDQKDSLRWTGPETNRGYIATGHEKLAPLEDTAGIGGLRVTSPDLKESMEIGKDGVASALNQWPDHIDEEGQSFKRTMLSFSDTCNTLKMQIMQAIALGMNLPEHFFDEYIDAGDNILRLLHYPPVPKDIFQRQLGQVRAGEHSDYGSITLLFQDARGGLQVRSPKGTFVDVTPIPDTIVVNAGDLLARWANDAITSTRHRVVEPPASVSAGDEKDYPARYSVAYFCNPNMDQVIEALPGTYDEQKGRKYPGIKASDYLIQRLGATI</sequence>
<dbReference type="InterPro" id="IPR005123">
    <property type="entry name" value="Oxoglu/Fe-dep_dioxygenase_dom"/>
</dbReference>
<dbReference type="InterPro" id="IPR050231">
    <property type="entry name" value="Iron_ascorbate_oxido_reductase"/>
</dbReference>
<dbReference type="InterPro" id="IPR044861">
    <property type="entry name" value="IPNS-like_FE2OG_OXY"/>
</dbReference>
<evidence type="ECO:0000256" key="2">
    <source>
        <dbReference type="RuleBase" id="RU003682"/>
    </source>
</evidence>
<evidence type="ECO:0000259" key="3">
    <source>
        <dbReference type="PROSITE" id="PS51471"/>
    </source>
</evidence>
<dbReference type="STRING" id="1160497.A0A1L9VC11"/>
<dbReference type="GeneID" id="34465352"/>
<dbReference type="RefSeq" id="XP_022398113.1">
    <property type="nucleotide sequence ID" value="XM_022549092.1"/>
</dbReference>
<gene>
    <name evidence="4" type="ORF">ASPGLDRAFT_670987</name>
</gene>
<evidence type="ECO:0000313" key="5">
    <source>
        <dbReference type="Proteomes" id="UP000184300"/>
    </source>
</evidence>
<protein>
    <recommendedName>
        <fullName evidence="3">Fe2OG dioxygenase domain-containing protein</fullName>
    </recommendedName>
</protein>
<accession>A0A1L9VC11</accession>